<evidence type="ECO:0000313" key="4">
    <source>
        <dbReference type="Proteomes" id="UP001199816"/>
    </source>
</evidence>
<keyword evidence="4" id="KW-1185">Reference proteome</keyword>
<dbReference type="Pfam" id="PF14129">
    <property type="entry name" value="DUF4296"/>
    <property type="match status" value="1"/>
</dbReference>
<dbReference type="PROSITE" id="PS51257">
    <property type="entry name" value="PROKAR_LIPOPROTEIN"/>
    <property type="match status" value="1"/>
</dbReference>
<evidence type="ECO:0000259" key="2">
    <source>
        <dbReference type="Pfam" id="PF14129"/>
    </source>
</evidence>
<feature type="region of interest" description="Disordered" evidence="1">
    <location>
        <begin position="105"/>
        <end position="137"/>
    </location>
</feature>
<sequence>MKKLLPLLVWSLTFAACGLGRPKDVLPQDKMQAVLWDIAQGSEFVNGYVYNRYPDLNRAVVNQQALKQIFTLHKISKKEFEKSLEYYQRKPDIFVAMLDSINAQQKRAKKPETPATADTARAPSPAGEPASKRAPAP</sequence>
<gene>
    <name evidence="3" type="ORF">LQ567_12045</name>
</gene>
<protein>
    <submittedName>
        <fullName evidence="3">DUF4296 domain-containing protein</fullName>
    </submittedName>
</protein>
<name>A0ABS8PQY7_9BACT</name>
<comment type="caution">
    <text evidence="3">The sequence shown here is derived from an EMBL/GenBank/DDBJ whole genome shotgun (WGS) entry which is preliminary data.</text>
</comment>
<dbReference type="Proteomes" id="UP001199816">
    <property type="component" value="Unassembled WGS sequence"/>
</dbReference>
<dbReference type="InterPro" id="IPR025381">
    <property type="entry name" value="DUF4296"/>
</dbReference>
<proteinExistence type="predicted"/>
<evidence type="ECO:0000313" key="3">
    <source>
        <dbReference type="EMBL" id="MCD2423498.1"/>
    </source>
</evidence>
<organism evidence="3 4">
    <name type="scientific">Niabella pedocola</name>
    <dbReference type="NCBI Taxonomy" id="1752077"/>
    <lineage>
        <taxon>Bacteria</taxon>
        <taxon>Pseudomonadati</taxon>
        <taxon>Bacteroidota</taxon>
        <taxon>Chitinophagia</taxon>
        <taxon>Chitinophagales</taxon>
        <taxon>Chitinophagaceae</taxon>
        <taxon>Niabella</taxon>
    </lineage>
</organism>
<evidence type="ECO:0000256" key="1">
    <source>
        <dbReference type="SAM" id="MobiDB-lite"/>
    </source>
</evidence>
<dbReference type="EMBL" id="JAJNEC010000005">
    <property type="protein sequence ID" value="MCD2423498.1"/>
    <property type="molecule type" value="Genomic_DNA"/>
</dbReference>
<reference evidence="3 4" key="1">
    <citation type="submission" date="2021-11" db="EMBL/GenBank/DDBJ databases">
        <title>Genomic of Niabella pedocola.</title>
        <authorList>
            <person name="Wu T."/>
        </authorList>
    </citation>
    <scope>NUCLEOTIDE SEQUENCE [LARGE SCALE GENOMIC DNA]</scope>
    <source>
        <strain evidence="3 4">JCM 31011</strain>
    </source>
</reference>
<accession>A0ABS8PQY7</accession>
<dbReference type="RefSeq" id="WP_231004760.1">
    <property type="nucleotide sequence ID" value="NZ_JAJNEC010000005.1"/>
</dbReference>
<feature type="domain" description="DUF4296" evidence="2">
    <location>
        <begin position="22"/>
        <end position="110"/>
    </location>
</feature>